<feature type="domain" description="ABC transporter" evidence="9">
    <location>
        <begin position="390"/>
        <end position="625"/>
    </location>
</feature>
<dbReference type="InterPro" id="IPR017871">
    <property type="entry name" value="ABC_transporter-like_CS"/>
</dbReference>
<dbReference type="Pfam" id="PF00005">
    <property type="entry name" value="ABC_tran"/>
    <property type="match status" value="1"/>
</dbReference>
<evidence type="ECO:0000313" key="11">
    <source>
        <dbReference type="EMBL" id="CAJ72420.1"/>
    </source>
</evidence>
<feature type="transmembrane region" description="Helical" evidence="8">
    <location>
        <begin position="302"/>
        <end position="320"/>
    </location>
</feature>
<dbReference type="InterPro" id="IPR011527">
    <property type="entry name" value="ABC1_TM_dom"/>
</dbReference>
<feature type="transmembrane region" description="Helical" evidence="8">
    <location>
        <begin position="214"/>
        <end position="231"/>
    </location>
</feature>
<dbReference type="Pfam" id="PF00664">
    <property type="entry name" value="ABC_membrane"/>
    <property type="match status" value="1"/>
</dbReference>
<evidence type="ECO:0000256" key="4">
    <source>
        <dbReference type="ARBA" id="ARBA00022741"/>
    </source>
</evidence>
<evidence type="ECO:0000256" key="5">
    <source>
        <dbReference type="ARBA" id="ARBA00022840"/>
    </source>
</evidence>
<feature type="domain" description="ABC transmembrane type-1" evidence="10">
    <location>
        <begin position="25"/>
        <end position="339"/>
    </location>
</feature>
<dbReference type="SMART" id="SM00382">
    <property type="entry name" value="AAA"/>
    <property type="match status" value="1"/>
</dbReference>
<name>Q1PZA8_KUEST</name>
<dbReference type="Proteomes" id="UP000221734">
    <property type="component" value="Chromosome Kuenenia_stuttgartiensis_MBR1"/>
</dbReference>
<evidence type="ECO:0000313" key="14">
    <source>
        <dbReference type="Proteomes" id="UP000221734"/>
    </source>
</evidence>
<dbReference type="SUPFAM" id="SSF90123">
    <property type="entry name" value="ABC transporter transmembrane region"/>
    <property type="match status" value="1"/>
</dbReference>
<dbReference type="EMBL" id="LT934425">
    <property type="protein sequence ID" value="SOH03930.1"/>
    <property type="molecule type" value="Genomic_DNA"/>
</dbReference>
<dbReference type="EMBL" id="CT573072">
    <property type="protein sequence ID" value="CAJ72420.1"/>
    <property type="molecule type" value="Genomic_DNA"/>
</dbReference>
<keyword evidence="2" id="KW-0813">Transport</keyword>
<dbReference type="GO" id="GO:0015421">
    <property type="term" value="F:ABC-type oligopeptide transporter activity"/>
    <property type="evidence" value="ECO:0007669"/>
    <property type="project" value="TreeGrafter"/>
</dbReference>
<dbReference type="GO" id="GO:0005886">
    <property type="term" value="C:plasma membrane"/>
    <property type="evidence" value="ECO:0007669"/>
    <property type="project" value="UniProtKB-SubCell"/>
</dbReference>
<dbReference type="Gene3D" id="1.20.1560.10">
    <property type="entry name" value="ABC transporter type 1, transmembrane domain"/>
    <property type="match status" value="1"/>
</dbReference>
<dbReference type="GO" id="GO:0005524">
    <property type="term" value="F:ATP binding"/>
    <property type="evidence" value="ECO:0007669"/>
    <property type="project" value="UniProtKB-KW"/>
</dbReference>
<organism evidence="11">
    <name type="scientific">Kuenenia stuttgartiensis</name>
    <dbReference type="NCBI Taxonomy" id="174633"/>
    <lineage>
        <taxon>Bacteria</taxon>
        <taxon>Pseudomonadati</taxon>
        <taxon>Planctomycetota</taxon>
        <taxon>Candidatus Brocadiia</taxon>
        <taxon>Candidatus Brocadiales</taxon>
        <taxon>Candidatus Brocadiaceae</taxon>
        <taxon>Candidatus Kuenenia</taxon>
    </lineage>
</organism>
<dbReference type="SUPFAM" id="SSF52540">
    <property type="entry name" value="P-loop containing nucleoside triphosphate hydrolases"/>
    <property type="match status" value="1"/>
</dbReference>
<dbReference type="OrthoDB" id="9762778at2"/>
<dbReference type="EMBL" id="CP049055">
    <property type="protein sequence ID" value="QII10203.1"/>
    <property type="molecule type" value="Genomic_DNA"/>
</dbReference>
<reference evidence="13" key="3">
    <citation type="submission" date="2017-10" db="EMBL/GenBank/DDBJ databases">
        <authorList>
            <person name="Banno H."/>
            <person name="Chua N.-H."/>
        </authorList>
    </citation>
    <scope>NUCLEOTIDE SEQUENCE [LARGE SCALE GENOMIC DNA]</scope>
    <source>
        <strain evidence="13">Kuenenia_mbr1_ru-nijmegen</strain>
    </source>
</reference>
<evidence type="ECO:0000256" key="2">
    <source>
        <dbReference type="ARBA" id="ARBA00022448"/>
    </source>
</evidence>
<evidence type="ECO:0000256" key="6">
    <source>
        <dbReference type="ARBA" id="ARBA00022989"/>
    </source>
</evidence>
<protein>
    <submittedName>
        <fullName evidence="12">Lipid A export ATP-binding/permease protein MsbA</fullName>
    </submittedName>
    <submittedName>
        <fullName evidence="11">Similar to ABC transporter MsbA</fullName>
    </submittedName>
</protein>
<dbReference type="RefSeq" id="WP_099324685.1">
    <property type="nucleotide sequence ID" value="NZ_CP049055.1"/>
</dbReference>
<evidence type="ECO:0000313" key="13">
    <source>
        <dbReference type="EMBL" id="SOH03930.1"/>
    </source>
</evidence>
<sequence length="632" mass="70811">MKNTSFLSECGKLLSFAKPYWRQMAIAIGCMVLYTAANGIQISLIKPVIDKLVSGELTTATTTALPAIDIDPQTDLKKNTRSPLSEFKKNTLNKFSFIGKLRERMTRSFTSIGIVIAILAPVIFFTSYFQQYYRNFVRWAVVVNIRNKVCDHLLPQPLSFFENRKSGDLLSRLTNDVAVTQAGLKVLFDEVLFLPMQLICGLVLAFYFSWKLSLFSLIIFPVVFIPAVLIGKKIKRHGKGSLRHLSELTDAFREIFAGIRIVKSFRMEDEERREIHFIGERFLRRTLKMVKAKSLNSSTNEFIYAVGLAAMVILGGYVVMSHQITPGELGGFITAIGFMVITSVKKIAKSYTGLQESLAGANRVFELFNIESNIKDSPDAVTLEKIEEGIFFNNVSFSYEGKKEHVLKNICLNIQKGEVIAIVGESGAGKSTLVNLISRFYDPTEGSIAIDGIDLRRIKRESLLSHMALVTQQTFLFNRSLYENILYGRRDATMEEIQHAAKAANIHEFILSLPETYDTIVGEMGVKLSGGQRQRIAIARAILKNASILLLDEATSSLDYESEKLVQDALNNLIAGKTTIIVAHRLSTIQHCDRIIVMKQGQIVETGSHASLIHDDGEYKRVYQLHSNALHT</sequence>
<evidence type="ECO:0000256" key="8">
    <source>
        <dbReference type="SAM" id="Phobius"/>
    </source>
</evidence>
<evidence type="ECO:0000259" key="9">
    <source>
        <dbReference type="PROSITE" id="PS50893"/>
    </source>
</evidence>
<reference evidence="12 15" key="5">
    <citation type="submission" date="2020-02" db="EMBL/GenBank/DDBJ databases">
        <title>Newly sequenced genome of strain CSTR1 showed variability in Candidatus Kuenenia stuttgartiensis genomes.</title>
        <authorList>
            <person name="Ding C."/>
            <person name="Adrian L."/>
        </authorList>
    </citation>
    <scope>NUCLEOTIDE SEQUENCE [LARGE SCALE GENOMIC DNA]</scope>
    <source>
        <strain evidence="12 15">CSTR1</strain>
    </source>
</reference>
<dbReference type="InterPro" id="IPR003593">
    <property type="entry name" value="AAA+_ATPase"/>
</dbReference>
<dbReference type="InterPro" id="IPR039421">
    <property type="entry name" value="Type_1_exporter"/>
</dbReference>
<dbReference type="InterPro" id="IPR036640">
    <property type="entry name" value="ABC1_TM_sf"/>
</dbReference>
<feature type="transmembrane region" description="Helical" evidence="8">
    <location>
        <begin position="20"/>
        <end position="37"/>
    </location>
</feature>
<dbReference type="AlphaFoldDB" id="Q1PZA8"/>
<dbReference type="PROSITE" id="PS00211">
    <property type="entry name" value="ABC_TRANSPORTER_1"/>
    <property type="match status" value="1"/>
</dbReference>
<dbReference type="GO" id="GO:0016887">
    <property type="term" value="F:ATP hydrolysis activity"/>
    <property type="evidence" value="ECO:0007669"/>
    <property type="project" value="InterPro"/>
</dbReference>
<reference evidence="11" key="1">
    <citation type="journal article" date="2006" name="Nature">
        <title>Deciphering the evolution and metabolism of an anammox bacterium from a community genome.</title>
        <authorList>
            <person name="Strous M."/>
            <person name="Pelletier E."/>
            <person name="Mangenot S."/>
            <person name="Rattei T."/>
            <person name="Lehner A."/>
            <person name="Taylor M.W."/>
            <person name="Horn M."/>
            <person name="Daims H."/>
            <person name="Bartol-Mavel D."/>
            <person name="Wincker P."/>
            <person name="Barbe V."/>
            <person name="Fonknechten N."/>
            <person name="Vallenet D."/>
            <person name="Segurens B."/>
            <person name="Schenowitz-Truong C."/>
            <person name="Medigue C."/>
            <person name="Collingro A."/>
            <person name="Snel B."/>
            <person name="Dutilh B.E."/>
            <person name="OpDenCamp H.J.M."/>
            <person name="vanDerDrift C."/>
            <person name="Cirpus I."/>
            <person name="vanDePas-Schoonen K.T."/>
            <person name="Harhangi H.R."/>
            <person name="vanNiftrik L."/>
            <person name="Schmid M."/>
            <person name="Keltjens J."/>
            <person name="vanDeVossenberg J."/>
            <person name="Kartal B."/>
            <person name="Meier H."/>
            <person name="Frishman D."/>
            <person name="Huynen M.A."/>
            <person name="Mewes H."/>
            <person name="Weissenbach J."/>
            <person name="Jetten M.S.M."/>
            <person name="Wagner M."/>
            <person name="LePaslier D."/>
        </authorList>
    </citation>
    <scope>NUCLEOTIDE SEQUENCE</scope>
</reference>
<reference evidence="14" key="4">
    <citation type="submission" date="2017-10" db="EMBL/GenBank/DDBJ databases">
        <authorList>
            <person name="Frank J."/>
        </authorList>
    </citation>
    <scope>NUCLEOTIDE SEQUENCE [LARGE SCALE GENOMIC DNA]</scope>
</reference>
<dbReference type="PROSITE" id="PS50929">
    <property type="entry name" value="ABC_TM1F"/>
    <property type="match status" value="1"/>
</dbReference>
<evidence type="ECO:0000256" key="7">
    <source>
        <dbReference type="ARBA" id="ARBA00023136"/>
    </source>
</evidence>
<keyword evidence="6 8" id="KW-1133">Transmembrane helix</keyword>
<dbReference type="PROSITE" id="PS50893">
    <property type="entry name" value="ABC_TRANSPORTER_2"/>
    <property type="match status" value="1"/>
</dbReference>
<feature type="transmembrane region" description="Helical" evidence="8">
    <location>
        <begin position="109"/>
        <end position="129"/>
    </location>
</feature>
<dbReference type="PANTHER" id="PTHR43394:SF1">
    <property type="entry name" value="ATP-BINDING CASSETTE SUB-FAMILY B MEMBER 10, MITOCHONDRIAL"/>
    <property type="match status" value="1"/>
</dbReference>
<dbReference type="CDD" id="cd18552">
    <property type="entry name" value="ABC_6TM_MsbA_like"/>
    <property type="match status" value="1"/>
</dbReference>
<evidence type="ECO:0000259" key="10">
    <source>
        <dbReference type="PROSITE" id="PS50929"/>
    </source>
</evidence>
<keyword evidence="7 8" id="KW-0472">Membrane</keyword>
<evidence type="ECO:0000313" key="15">
    <source>
        <dbReference type="Proteomes" id="UP000501926"/>
    </source>
</evidence>
<dbReference type="Proteomes" id="UP000501926">
    <property type="component" value="Chromosome"/>
</dbReference>
<dbReference type="InterPro" id="IPR027417">
    <property type="entry name" value="P-loop_NTPase"/>
</dbReference>
<reference evidence="11" key="2">
    <citation type="submission" date="2006-01" db="EMBL/GenBank/DDBJ databases">
        <authorList>
            <person name="Genoscope"/>
        </authorList>
    </citation>
    <scope>NUCLEOTIDE SEQUENCE</scope>
</reference>
<dbReference type="InterPro" id="IPR003439">
    <property type="entry name" value="ABC_transporter-like_ATP-bd"/>
</dbReference>
<evidence type="ECO:0000256" key="1">
    <source>
        <dbReference type="ARBA" id="ARBA00004651"/>
    </source>
</evidence>
<keyword evidence="4" id="KW-0547">Nucleotide-binding</keyword>
<dbReference type="KEGG" id="kst:KSMBR1_1431"/>
<evidence type="ECO:0000313" key="12">
    <source>
        <dbReference type="EMBL" id="QII10203.1"/>
    </source>
</evidence>
<dbReference type="FunFam" id="3.40.50.300:FF:000287">
    <property type="entry name" value="Multidrug ABC transporter ATP-binding protein"/>
    <property type="match status" value="1"/>
</dbReference>
<accession>Q1PZA8</accession>
<proteinExistence type="predicted"/>
<keyword evidence="3 8" id="KW-0812">Transmembrane</keyword>
<dbReference type="PANTHER" id="PTHR43394">
    <property type="entry name" value="ATP-DEPENDENT PERMEASE MDL1, MITOCHONDRIAL"/>
    <property type="match status" value="1"/>
</dbReference>
<comment type="subcellular location">
    <subcellularLocation>
        <location evidence="1">Cell membrane</location>
        <topology evidence="1">Multi-pass membrane protein</topology>
    </subcellularLocation>
</comment>
<evidence type="ECO:0000256" key="3">
    <source>
        <dbReference type="ARBA" id="ARBA00022692"/>
    </source>
</evidence>
<dbReference type="Gene3D" id="3.40.50.300">
    <property type="entry name" value="P-loop containing nucleotide triphosphate hydrolases"/>
    <property type="match status" value="1"/>
</dbReference>
<gene>
    <name evidence="11" type="primary">msbA</name>
    <name evidence="13" type="synonym">msbA_1</name>
    <name evidence="12" type="ORF">KsCSTR_08240</name>
    <name evidence="13" type="ORF">KSMBR1_1431</name>
    <name evidence="11" type="ORF">kustd1675</name>
</gene>
<keyword evidence="5 12" id="KW-0067">ATP-binding</keyword>
<keyword evidence="14" id="KW-1185">Reference proteome</keyword>